<dbReference type="InterPro" id="IPR036398">
    <property type="entry name" value="CA_dom_sf"/>
</dbReference>
<feature type="signal peptide" evidence="7">
    <location>
        <begin position="1"/>
        <end position="21"/>
    </location>
</feature>
<dbReference type="AlphaFoldDB" id="A0A7R9ER50"/>
<dbReference type="PANTHER" id="PTHR18952:SF265">
    <property type="entry name" value="CARBONIC ANHYDRASE"/>
    <property type="match status" value="1"/>
</dbReference>
<dbReference type="PROSITE" id="PS51144">
    <property type="entry name" value="ALPHA_CA_2"/>
    <property type="match status" value="1"/>
</dbReference>
<keyword evidence="4" id="KW-0862">Zinc</keyword>
<dbReference type="PANTHER" id="PTHR18952">
    <property type="entry name" value="CARBONIC ANHYDRASE"/>
    <property type="match status" value="1"/>
</dbReference>
<gene>
    <name evidence="9" type="ORF">TBIB3V08_LOCUS1262</name>
</gene>
<evidence type="ECO:0000256" key="4">
    <source>
        <dbReference type="ARBA" id="ARBA00022833"/>
    </source>
</evidence>
<dbReference type="CDD" id="cd00326">
    <property type="entry name" value="alpha_CA"/>
    <property type="match status" value="1"/>
</dbReference>
<reference evidence="9" key="1">
    <citation type="submission" date="2020-11" db="EMBL/GenBank/DDBJ databases">
        <authorList>
            <person name="Tran Van P."/>
        </authorList>
    </citation>
    <scope>NUCLEOTIDE SEQUENCE</scope>
</reference>
<feature type="domain" description="Alpha-carbonic anhydrase" evidence="8">
    <location>
        <begin position="63"/>
        <end position="440"/>
    </location>
</feature>
<dbReference type="GO" id="GO:0004089">
    <property type="term" value="F:carbonate dehydratase activity"/>
    <property type="evidence" value="ECO:0007669"/>
    <property type="project" value="UniProtKB-EC"/>
</dbReference>
<dbReference type="SMART" id="SM01057">
    <property type="entry name" value="Carb_anhydrase"/>
    <property type="match status" value="1"/>
</dbReference>
<keyword evidence="7" id="KW-0732">Signal</keyword>
<dbReference type="Pfam" id="PF00194">
    <property type="entry name" value="Carb_anhydrase"/>
    <property type="match status" value="2"/>
</dbReference>
<name>A0A7R9ER50_9NEOP</name>
<dbReference type="EC" id="4.2.1.1" evidence="2"/>
<evidence type="ECO:0000259" key="8">
    <source>
        <dbReference type="PROSITE" id="PS51144"/>
    </source>
</evidence>
<feature type="chain" id="PRO_5030572037" description="carbonic anhydrase" evidence="7">
    <location>
        <begin position="22"/>
        <end position="744"/>
    </location>
</feature>
<keyword evidence="3" id="KW-0479">Metal-binding</keyword>
<evidence type="ECO:0000256" key="6">
    <source>
        <dbReference type="ARBA" id="ARBA00048348"/>
    </source>
</evidence>
<comment type="catalytic activity">
    <reaction evidence="6">
        <text>hydrogencarbonate + H(+) = CO2 + H2O</text>
        <dbReference type="Rhea" id="RHEA:10748"/>
        <dbReference type="ChEBI" id="CHEBI:15377"/>
        <dbReference type="ChEBI" id="CHEBI:15378"/>
        <dbReference type="ChEBI" id="CHEBI:16526"/>
        <dbReference type="ChEBI" id="CHEBI:17544"/>
        <dbReference type="EC" id="4.2.1.1"/>
    </reaction>
</comment>
<evidence type="ECO:0000256" key="1">
    <source>
        <dbReference type="ARBA" id="ARBA00010718"/>
    </source>
</evidence>
<comment type="similarity">
    <text evidence="1">Belongs to the alpha-carbonic anhydrase family.</text>
</comment>
<evidence type="ECO:0000256" key="5">
    <source>
        <dbReference type="ARBA" id="ARBA00023239"/>
    </source>
</evidence>
<evidence type="ECO:0000256" key="7">
    <source>
        <dbReference type="SAM" id="SignalP"/>
    </source>
</evidence>
<evidence type="ECO:0000313" key="9">
    <source>
        <dbReference type="EMBL" id="CAD7438676.1"/>
    </source>
</evidence>
<sequence length="744" mass="82166">MLAQAIFILVVGAVPIGDLNAWIPPGKTEVIKEQLTKKVNYMIDNIIGTYEKLEDLGFGANYKEFDYFPKQGPLSWHEKFPDCGGLAQSPININAHQTVPKVFKPLHFRRYIGRQEGDATIANNGHSVEIVLERSDEAKPTVSGGPLKGTYNLSQILFHWGKSNKYGSEHTINNSRGICGLVVRAPGYISRGICGLVVRVPGYISRGIYSLVVRVPGYISRDICGLVVRVPGYISRGLCGLVVRVPGYISRGLCGLVVRAPGYISRGICGLVVRVPGYISQRAPGYRSRGICGLVVRAPGYRSRGICGLVVRAPDYISRDFVPDGDETLKTWDFERIVEKLADISKPESVTHMKQNDAVRWFAKKLNNPYKDEDYYTYTGSMTTPPCMEEVTWIVYARPIGVLPDHLAEFRQLRTRNSNELTFNLRPVQDKNGRDIYRASPAKKFTVSASSEQAFTASSTITKSASAPVTRSPIPLTITTLIPDVTSVTSSKSSNSYANSTMMVKTPSNETSATPTAPTIALGKPASILLTLETTKYQIPTKTPSLRPEKVVTLSPPLQNQAINSLADREKDGYLFLPLMYYLVDYKDPSPSHDQLPHFEPLSNTHGQEMEHHINCTILPCTSPTQSSDFNVSIQQQTFVATNVTCNKPCELTPTSSHPSKHKILLSKTCHTRCRLVVRFPAGSRCSLLCVLRCWVGLKRGSPSPGGAASLRESRERTLALLSTNMDGDDDFLDDDTWRAVCIR</sequence>
<proteinExistence type="inferred from homology"/>
<dbReference type="InterPro" id="IPR023561">
    <property type="entry name" value="Carbonic_anhydrase_a-class"/>
</dbReference>
<dbReference type="SUPFAM" id="SSF51069">
    <property type="entry name" value="Carbonic anhydrase"/>
    <property type="match status" value="2"/>
</dbReference>
<dbReference type="InterPro" id="IPR001148">
    <property type="entry name" value="CA_dom"/>
</dbReference>
<evidence type="ECO:0000256" key="2">
    <source>
        <dbReference type="ARBA" id="ARBA00012925"/>
    </source>
</evidence>
<organism evidence="9">
    <name type="scientific">Timema bartmani</name>
    <dbReference type="NCBI Taxonomy" id="61472"/>
    <lineage>
        <taxon>Eukaryota</taxon>
        <taxon>Metazoa</taxon>
        <taxon>Ecdysozoa</taxon>
        <taxon>Arthropoda</taxon>
        <taxon>Hexapoda</taxon>
        <taxon>Insecta</taxon>
        <taxon>Pterygota</taxon>
        <taxon>Neoptera</taxon>
        <taxon>Polyneoptera</taxon>
        <taxon>Phasmatodea</taxon>
        <taxon>Timematodea</taxon>
        <taxon>Timematoidea</taxon>
        <taxon>Timematidae</taxon>
        <taxon>Timema</taxon>
    </lineage>
</organism>
<dbReference type="Gene3D" id="3.10.200.10">
    <property type="entry name" value="Alpha carbonic anhydrase"/>
    <property type="match status" value="2"/>
</dbReference>
<protein>
    <recommendedName>
        <fullName evidence="2">carbonic anhydrase</fullName>
        <ecNumber evidence="2">4.2.1.1</ecNumber>
    </recommendedName>
</protein>
<dbReference type="EMBL" id="OD564504">
    <property type="protein sequence ID" value="CAD7438676.1"/>
    <property type="molecule type" value="Genomic_DNA"/>
</dbReference>
<accession>A0A7R9ER50</accession>
<dbReference type="GO" id="GO:0008270">
    <property type="term" value="F:zinc ion binding"/>
    <property type="evidence" value="ECO:0007669"/>
    <property type="project" value="InterPro"/>
</dbReference>
<keyword evidence="5" id="KW-0456">Lyase</keyword>
<evidence type="ECO:0000256" key="3">
    <source>
        <dbReference type="ARBA" id="ARBA00022723"/>
    </source>
</evidence>